<dbReference type="Proteomes" id="UP001152797">
    <property type="component" value="Unassembled WGS sequence"/>
</dbReference>
<sequence length="219" mass="24868">MAVSSYSRPCDATNIGYGTAGFRTNAELLDNVIYRMGLAAALRAKALGRKVGVMITASHNPERDNGVKLVEPMGEMLLAEWEDQRNQEQWNRTPGTHADMCSIAMEDHLNQDHLNQTPGTHTDMCSIAMEDHLDQDDWNQTLGTHAEMCSTAMEDQRYRRPKSLCHLHRPKYLCPRLLCLEQTTYLLVKQLCQVKNLLACQPCLMQYVKVDKLGLLQYL</sequence>
<dbReference type="AlphaFoldDB" id="A0A9P1GJU8"/>
<feature type="domain" description="Alpha-D-phosphohexomutase alpha/beta/alpha" evidence="2">
    <location>
        <begin position="44"/>
        <end position="80"/>
    </location>
</feature>
<keyword evidence="6" id="KW-1185">Reference proteome</keyword>
<dbReference type="EMBL" id="CAMXCT020006595">
    <property type="protein sequence ID" value="CAL1170020.1"/>
    <property type="molecule type" value="Genomic_DNA"/>
</dbReference>
<dbReference type="InterPro" id="IPR016066">
    <property type="entry name" value="A-D-PHexomutase_CS"/>
</dbReference>
<evidence type="ECO:0000313" key="4">
    <source>
        <dbReference type="EMBL" id="CAL1170020.1"/>
    </source>
</evidence>
<dbReference type="Pfam" id="PF02878">
    <property type="entry name" value="PGM_PMM_I"/>
    <property type="match status" value="1"/>
</dbReference>
<dbReference type="PANTHER" id="PTHR45955">
    <property type="entry name" value="PHOSPHOACETYLGLUCOSAMINE MUTASE"/>
    <property type="match status" value="1"/>
</dbReference>
<dbReference type="InterPro" id="IPR016055">
    <property type="entry name" value="A-D-PHexomutase_a/b/a-I/II/III"/>
</dbReference>
<dbReference type="GO" id="GO:0005975">
    <property type="term" value="P:carbohydrate metabolic process"/>
    <property type="evidence" value="ECO:0007669"/>
    <property type="project" value="InterPro"/>
</dbReference>
<dbReference type="GO" id="GO:0000287">
    <property type="term" value="F:magnesium ion binding"/>
    <property type="evidence" value="ECO:0007669"/>
    <property type="project" value="InterPro"/>
</dbReference>
<dbReference type="Gene3D" id="3.40.120.10">
    <property type="entry name" value="Alpha-D-Glucose-1,6-Bisphosphate, subunit A, domain 3"/>
    <property type="match status" value="1"/>
</dbReference>
<dbReference type="SUPFAM" id="SSF53738">
    <property type="entry name" value="Phosphoglucomutase, first 3 domains"/>
    <property type="match status" value="1"/>
</dbReference>
<dbReference type="GO" id="GO:0006048">
    <property type="term" value="P:UDP-N-acetylglucosamine biosynthetic process"/>
    <property type="evidence" value="ECO:0007669"/>
    <property type="project" value="TreeGrafter"/>
</dbReference>
<proteinExistence type="inferred from homology"/>
<dbReference type="PROSITE" id="PS00710">
    <property type="entry name" value="PGM_PMM"/>
    <property type="match status" value="1"/>
</dbReference>
<protein>
    <submittedName>
        <fullName evidence="5">Phosphoacetylglucosamine mutase (PAGM) (PGlcNAc mutase) (Acetylglucosamine phosphomutase ) (N-acetylglucosamine-phosphate mutase) (Phosphoglucomutase-3) (PGM 3)</fullName>
    </submittedName>
</protein>
<evidence type="ECO:0000256" key="1">
    <source>
        <dbReference type="ARBA" id="ARBA00010231"/>
    </source>
</evidence>
<dbReference type="EMBL" id="CAMXCT030006595">
    <property type="protein sequence ID" value="CAL4803957.1"/>
    <property type="molecule type" value="Genomic_DNA"/>
</dbReference>
<dbReference type="PANTHER" id="PTHR45955:SF1">
    <property type="entry name" value="PHOSPHOACETYLGLUCOSAMINE MUTASE"/>
    <property type="match status" value="1"/>
</dbReference>
<dbReference type="EMBL" id="CAMXCT010006595">
    <property type="protein sequence ID" value="CAI4016645.1"/>
    <property type="molecule type" value="Genomic_DNA"/>
</dbReference>
<evidence type="ECO:0000313" key="6">
    <source>
        <dbReference type="Proteomes" id="UP001152797"/>
    </source>
</evidence>
<reference evidence="4" key="2">
    <citation type="submission" date="2024-04" db="EMBL/GenBank/DDBJ databases">
        <authorList>
            <person name="Chen Y."/>
            <person name="Shah S."/>
            <person name="Dougan E. K."/>
            <person name="Thang M."/>
            <person name="Chan C."/>
        </authorList>
    </citation>
    <scope>NUCLEOTIDE SEQUENCE [LARGE SCALE GENOMIC DNA]</scope>
</reference>
<comment type="caution">
    <text evidence="3">The sequence shown here is derived from an EMBL/GenBank/DDBJ whole genome shotgun (WGS) entry which is preliminary data.</text>
</comment>
<comment type="similarity">
    <text evidence="1">Belongs to the phosphohexose mutase family.</text>
</comment>
<evidence type="ECO:0000313" key="5">
    <source>
        <dbReference type="EMBL" id="CAL4803957.1"/>
    </source>
</evidence>
<evidence type="ECO:0000259" key="2">
    <source>
        <dbReference type="Pfam" id="PF02878"/>
    </source>
</evidence>
<name>A0A9P1GJU8_9DINO</name>
<evidence type="ECO:0000313" key="3">
    <source>
        <dbReference type="EMBL" id="CAI4016645.1"/>
    </source>
</evidence>
<gene>
    <name evidence="3" type="ORF">C1SCF055_LOCUS41362</name>
</gene>
<reference evidence="3" key="1">
    <citation type="submission" date="2022-10" db="EMBL/GenBank/DDBJ databases">
        <authorList>
            <person name="Chen Y."/>
            <person name="Dougan E. K."/>
            <person name="Chan C."/>
            <person name="Rhodes N."/>
            <person name="Thang M."/>
        </authorList>
    </citation>
    <scope>NUCLEOTIDE SEQUENCE</scope>
</reference>
<organism evidence="3">
    <name type="scientific">Cladocopium goreaui</name>
    <dbReference type="NCBI Taxonomy" id="2562237"/>
    <lineage>
        <taxon>Eukaryota</taxon>
        <taxon>Sar</taxon>
        <taxon>Alveolata</taxon>
        <taxon>Dinophyceae</taxon>
        <taxon>Suessiales</taxon>
        <taxon>Symbiodiniaceae</taxon>
        <taxon>Cladocopium</taxon>
    </lineage>
</organism>
<accession>A0A9P1GJU8</accession>
<dbReference type="OrthoDB" id="1928at2759"/>
<dbReference type="InterPro" id="IPR005844">
    <property type="entry name" value="A-D-PHexomutase_a/b/a-I"/>
</dbReference>
<dbReference type="GO" id="GO:0004610">
    <property type="term" value="F:phosphoacetylglucosamine mutase activity"/>
    <property type="evidence" value="ECO:0007669"/>
    <property type="project" value="TreeGrafter"/>
</dbReference>